<feature type="domain" description="MRM3-like substrate binding" evidence="5">
    <location>
        <begin position="10"/>
        <end position="95"/>
    </location>
</feature>
<dbReference type="Proteomes" id="UP001290861">
    <property type="component" value="Unassembled WGS sequence"/>
</dbReference>
<dbReference type="InterPro" id="IPR029026">
    <property type="entry name" value="tRNA_m1G_MTases_N"/>
</dbReference>
<dbReference type="Pfam" id="PF22435">
    <property type="entry name" value="MRM3-like_sub_bind"/>
    <property type="match status" value="1"/>
</dbReference>
<dbReference type="Pfam" id="PF00588">
    <property type="entry name" value="SpoU_methylase"/>
    <property type="match status" value="1"/>
</dbReference>
<dbReference type="GO" id="GO:0008168">
    <property type="term" value="F:methyltransferase activity"/>
    <property type="evidence" value="ECO:0007669"/>
    <property type="project" value="UniProtKB-KW"/>
</dbReference>
<dbReference type="RefSeq" id="WP_322607252.1">
    <property type="nucleotide sequence ID" value="NZ_JARVCO010000002.1"/>
</dbReference>
<evidence type="ECO:0000259" key="5">
    <source>
        <dbReference type="Pfam" id="PF22435"/>
    </source>
</evidence>
<dbReference type="InterPro" id="IPR029064">
    <property type="entry name" value="Ribosomal_eL30-like_sf"/>
</dbReference>
<dbReference type="GO" id="GO:0032259">
    <property type="term" value="P:methylation"/>
    <property type="evidence" value="ECO:0007669"/>
    <property type="project" value="UniProtKB-KW"/>
</dbReference>
<proteinExistence type="inferred from homology"/>
<dbReference type="PANTHER" id="PTHR43191:SF2">
    <property type="entry name" value="RRNA METHYLTRANSFERASE 3, MITOCHONDRIAL"/>
    <property type="match status" value="1"/>
</dbReference>
<dbReference type="EMBL" id="JARVCO010000002">
    <property type="protein sequence ID" value="MDZ8117451.1"/>
    <property type="molecule type" value="Genomic_DNA"/>
</dbReference>
<dbReference type="InterPro" id="IPR051259">
    <property type="entry name" value="rRNA_Methyltransferase"/>
</dbReference>
<comment type="caution">
    <text evidence="6">The sequence shown here is derived from an EMBL/GenBank/DDBJ whole genome shotgun (WGS) entry which is preliminary data.</text>
</comment>
<sequence length="255" mass="28089">MTREITSSTNPLIKTLRALITSKKARQESGRFIVEGWRGIKTLLEHESEYYTLEQLVVSNNWNQAPLPDTIEIISVPDHVFAKISDVRSAQGILGVVSKKNDAPDVPATGKFLLLDNLRDPGNLGTLIRSAVGAGFDGILLYGDCVEPENPKVIRSTMGTFAFSNLWNISRNELFQWLENGFELCVTTGLDGENLYESTFSEKTILVIGSEAHGVSDELFGRAAKKITIPLQPECESLNAAIAGSICMFHMQNSR</sequence>
<dbReference type="InterPro" id="IPR029028">
    <property type="entry name" value="Alpha/beta_knot_MTases"/>
</dbReference>
<evidence type="ECO:0000256" key="3">
    <source>
        <dbReference type="ARBA" id="ARBA00022679"/>
    </source>
</evidence>
<evidence type="ECO:0000259" key="4">
    <source>
        <dbReference type="Pfam" id="PF00588"/>
    </source>
</evidence>
<keyword evidence="3" id="KW-0808">Transferase</keyword>
<comment type="similarity">
    <text evidence="1">Belongs to the class IV-like SAM-binding methyltransferase superfamily. RNA methyltransferase TrmH family.</text>
</comment>
<dbReference type="SUPFAM" id="SSF55315">
    <property type="entry name" value="L30e-like"/>
    <property type="match status" value="1"/>
</dbReference>
<accession>A0ABU5MTN8</accession>
<gene>
    <name evidence="6" type="ORF">P9H32_02345</name>
</gene>
<dbReference type="InterPro" id="IPR053888">
    <property type="entry name" value="MRM3-like_sub_bind"/>
</dbReference>
<protein>
    <submittedName>
        <fullName evidence="6">RNA methyltransferase</fullName>
    </submittedName>
</protein>
<dbReference type="Gene3D" id="3.30.1330.30">
    <property type="match status" value="1"/>
</dbReference>
<keyword evidence="7" id="KW-1185">Reference proteome</keyword>
<evidence type="ECO:0000313" key="6">
    <source>
        <dbReference type="EMBL" id="MDZ8117451.1"/>
    </source>
</evidence>
<evidence type="ECO:0000313" key="7">
    <source>
        <dbReference type="Proteomes" id="UP001290861"/>
    </source>
</evidence>
<evidence type="ECO:0000256" key="1">
    <source>
        <dbReference type="ARBA" id="ARBA00007228"/>
    </source>
</evidence>
<reference evidence="6 7" key="1">
    <citation type="journal article" date="2024" name="Appl. Environ. Microbiol.">
        <title>Pontiella agarivorans sp. nov., a novel marine anaerobic bacterium capable of degrading macroalgal polysaccharides and fixing nitrogen.</title>
        <authorList>
            <person name="Liu N."/>
            <person name="Kivenson V."/>
            <person name="Peng X."/>
            <person name="Cui Z."/>
            <person name="Lankiewicz T.S."/>
            <person name="Gosselin K.M."/>
            <person name="English C.J."/>
            <person name="Blair E.M."/>
            <person name="O'Malley M.A."/>
            <person name="Valentine D.L."/>
        </authorList>
    </citation>
    <scope>NUCLEOTIDE SEQUENCE [LARGE SCALE GENOMIC DNA]</scope>
    <source>
        <strain evidence="6 7">NLcol2</strain>
    </source>
</reference>
<dbReference type="CDD" id="cd18095">
    <property type="entry name" value="SpoU-like_rRNA-MTase"/>
    <property type="match status" value="1"/>
</dbReference>
<keyword evidence="2 6" id="KW-0489">Methyltransferase</keyword>
<name>A0ABU5MTN8_9BACT</name>
<dbReference type="InterPro" id="IPR001537">
    <property type="entry name" value="SpoU_MeTrfase"/>
</dbReference>
<feature type="domain" description="tRNA/rRNA methyltransferase SpoU type" evidence="4">
    <location>
        <begin position="112"/>
        <end position="249"/>
    </location>
</feature>
<evidence type="ECO:0000256" key="2">
    <source>
        <dbReference type="ARBA" id="ARBA00022603"/>
    </source>
</evidence>
<organism evidence="6 7">
    <name type="scientific">Pontiella agarivorans</name>
    <dbReference type="NCBI Taxonomy" id="3038953"/>
    <lineage>
        <taxon>Bacteria</taxon>
        <taxon>Pseudomonadati</taxon>
        <taxon>Kiritimatiellota</taxon>
        <taxon>Kiritimatiellia</taxon>
        <taxon>Kiritimatiellales</taxon>
        <taxon>Pontiellaceae</taxon>
        <taxon>Pontiella</taxon>
    </lineage>
</organism>
<dbReference type="SUPFAM" id="SSF75217">
    <property type="entry name" value="alpha/beta knot"/>
    <property type="match status" value="1"/>
</dbReference>
<dbReference type="PANTHER" id="PTHR43191">
    <property type="entry name" value="RRNA METHYLTRANSFERASE 3"/>
    <property type="match status" value="1"/>
</dbReference>
<dbReference type="Gene3D" id="3.40.1280.10">
    <property type="match status" value="1"/>
</dbReference>